<evidence type="ECO:0000256" key="2">
    <source>
        <dbReference type="PROSITE-ProRule" id="PRU00703"/>
    </source>
</evidence>
<dbReference type="CDD" id="cd17789">
    <property type="entry name" value="CBS_pair_plant_CBSX"/>
    <property type="match status" value="1"/>
</dbReference>
<evidence type="ECO:0000256" key="1">
    <source>
        <dbReference type="ARBA" id="ARBA00022737"/>
    </source>
</evidence>
<feature type="domain" description="CBS" evidence="4">
    <location>
        <begin position="95"/>
        <end position="156"/>
    </location>
</feature>
<dbReference type="InterPro" id="IPR051462">
    <property type="entry name" value="CBS_domain-containing"/>
</dbReference>
<accession>A0A0D6QYQ5</accession>
<reference evidence="5" key="1">
    <citation type="submission" date="2015-03" db="EMBL/GenBank/DDBJ databases">
        <title>A transcriptome of Araucaria cunninghamii, an australian fine timber species.</title>
        <authorList>
            <person name="Jing Yi C.J.Y."/>
            <person name="Yin San L.Y.S."/>
            <person name="Abdul Karim S.S."/>
            <person name="Wan Azmi N.N."/>
            <person name="Hercus R.R."/>
            <person name="Croft L.L."/>
        </authorList>
    </citation>
    <scope>NUCLEOTIDE SEQUENCE</scope>
    <source>
        <strain evidence="5">MI0301</strain>
        <tissue evidence="5">Leaf</tissue>
    </source>
</reference>
<dbReference type="Pfam" id="PF00571">
    <property type="entry name" value="CBS"/>
    <property type="match status" value="2"/>
</dbReference>
<name>A0A0D6QYQ5_ARACU</name>
<dbReference type="AlphaFoldDB" id="A0A0D6QYQ5"/>
<dbReference type="EMBL" id="GCKF01041428">
    <property type="protein sequence ID" value="JAG95143.1"/>
    <property type="molecule type" value="Transcribed_RNA"/>
</dbReference>
<evidence type="ECO:0000259" key="4">
    <source>
        <dbReference type="PROSITE" id="PS51371"/>
    </source>
</evidence>
<organism evidence="5">
    <name type="scientific">Araucaria cunninghamii</name>
    <name type="common">Hoop pine</name>
    <name type="synonym">Moreton Bay pine</name>
    <dbReference type="NCBI Taxonomy" id="56994"/>
    <lineage>
        <taxon>Eukaryota</taxon>
        <taxon>Viridiplantae</taxon>
        <taxon>Streptophyta</taxon>
        <taxon>Embryophyta</taxon>
        <taxon>Tracheophyta</taxon>
        <taxon>Spermatophyta</taxon>
        <taxon>Pinopsida</taxon>
        <taxon>Pinidae</taxon>
        <taxon>Conifers II</taxon>
        <taxon>Araucariales</taxon>
        <taxon>Araucariaceae</taxon>
        <taxon>Araucaria</taxon>
    </lineage>
</organism>
<dbReference type="EMBL" id="GCKF01041429">
    <property type="protein sequence ID" value="JAG95142.1"/>
    <property type="molecule type" value="Transcribed_RNA"/>
</dbReference>
<sequence>MASALSFVGPCCASISSSCNSISNASLQRLLVPSKGGSQRIVRLAQQHVTNEFGNGFRGHSRNSSTKLRQHPPRSTLMANAGPPKQEVLTVGDFMTKKENLFVVKPTTLIDEALESLVEHRVTGLPVIDDDWKLVGVVSDYDMLALDSISGAGRTETGFFPEVDSTWKAFNELRKLLNKTNGKIVAEVMTPSPLVVRETTNLEDAARLLLETKYRRLPVVDNDGKLVGMLTRGNVIRAALKMKHAAQQGLSKS</sequence>
<feature type="domain" description="CBS" evidence="4">
    <location>
        <begin position="189"/>
        <end position="246"/>
    </location>
</feature>
<evidence type="ECO:0000313" key="5">
    <source>
        <dbReference type="EMBL" id="JAG95143.1"/>
    </source>
</evidence>
<protein>
    <recommendedName>
        <fullName evidence="4">CBS domain-containing protein</fullName>
    </recommendedName>
</protein>
<keyword evidence="2" id="KW-0129">CBS domain</keyword>
<proteinExistence type="predicted"/>
<dbReference type="InterPro" id="IPR046342">
    <property type="entry name" value="CBS_dom_sf"/>
</dbReference>
<dbReference type="PANTHER" id="PTHR48108">
    <property type="entry name" value="CBS DOMAIN-CONTAINING PROTEIN CBSX2, CHLOROPLASTIC"/>
    <property type="match status" value="1"/>
</dbReference>
<dbReference type="PANTHER" id="PTHR48108:SF6">
    <property type="entry name" value="CBS DOMAIN-CONTAINING PROTEIN CBSX1, CHLOROPLASTIC"/>
    <property type="match status" value="1"/>
</dbReference>
<evidence type="ECO:0000256" key="3">
    <source>
        <dbReference type="SAM" id="MobiDB-lite"/>
    </source>
</evidence>
<feature type="region of interest" description="Disordered" evidence="3">
    <location>
        <begin position="53"/>
        <end position="77"/>
    </location>
</feature>
<dbReference type="SUPFAM" id="SSF54631">
    <property type="entry name" value="CBS-domain pair"/>
    <property type="match status" value="1"/>
</dbReference>
<dbReference type="InterPro" id="IPR000644">
    <property type="entry name" value="CBS_dom"/>
</dbReference>
<dbReference type="SMART" id="SM00116">
    <property type="entry name" value="CBS"/>
    <property type="match status" value="2"/>
</dbReference>
<dbReference type="PROSITE" id="PS51371">
    <property type="entry name" value="CBS"/>
    <property type="match status" value="2"/>
</dbReference>
<keyword evidence="1" id="KW-0677">Repeat</keyword>
<dbReference type="Gene3D" id="3.10.580.10">
    <property type="entry name" value="CBS-domain"/>
    <property type="match status" value="1"/>
</dbReference>